<proteinExistence type="predicted"/>
<dbReference type="PANTHER" id="PTHR30093">
    <property type="entry name" value="GENERAL SECRETION PATHWAY PROTEIN G"/>
    <property type="match status" value="1"/>
</dbReference>
<organism evidence="2 3">
    <name type="scientific">Roseimaritima multifibrata</name>
    <dbReference type="NCBI Taxonomy" id="1930274"/>
    <lineage>
        <taxon>Bacteria</taxon>
        <taxon>Pseudomonadati</taxon>
        <taxon>Planctomycetota</taxon>
        <taxon>Planctomycetia</taxon>
        <taxon>Pirellulales</taxon>
        <taxon>Pirellulaceae</taxon>
        <taxon>Roseimaritima</taxon>
    </lineage>
</organism>
<dbReference type="EMBL" id="CP036262">
    <property type="protein sequence ID" value="QDS93292.1"/>
    <property type="molecule type" value="Genomic_DNA"/>
</dbReference>
<dbReference type="InterPro" id="IPR011453">
    <property type="entry name" value="DUF1559"/>
</dbReference>
<dbReference type="NCBIfam" id="TIGR02532">
    <property type="entry name" value="IV_pilin_GFxxxE"/>
    <property type="match status" value="1"/>
</dbReference>
<name>A0A517MEH8_9BACT</name>
<reference evidence="2 3" key="1">
    <citation type="submission" date="2019-02" db="EMBL/GenBank/DDBJ databases">
        <title>Deep-cultivation of Planctomycetes and their phenomic and genomic characterization uncovers novel biology.</title>
        <authorList>
            <person name="Wiegand S."/>
            <person name="Jogler M."/>
            <person name="Boedeker C."/>
            <person name="Pinto D."/>
            <person name="Vollmers J."/>
            <person name="Rivas-Marin E."/>
            <person name="Kohn T."/>
            <person name="Peeters S.H."/>
            <person name="Heuer A."/>
            <person name="Rast P."/>
            <person name="Oberbeckmann S."/>
            <person name="Bunk B."/>
            <person name="Jeske O."/>
            <person name="Meyerdierks A."/>
            <person name="Storesund J.E."/>
            <person name="Kallscheuer N."/>
            <person name="Luecker S."/>
            <person name="Lage O.M."/>
            <person name="Pohl T."/>
            <person name="Merkel B.J."/>
            <person name="Hornburger P."/>
            <person name="Mueller R.-W."/>
            <person name="Bruemmer F."/>
            <person name="Labrenz M."/>
            <person name="Spormann A.M."/>
            <person name="Op den Camp H."/>
            <person name="Overmann J."/>
            <person name="Amann R."/>
            <person name="Jetten M.S.M."/>
            <person name="Mascher T."/>
            <person name="Medema M.H."/>
            <person name="Devos D.P."/>
            <person name="Kaster A.-K."/>
            <person name="Ovreas L."/>
            <person name="Rohde M."/>
            <person name="Galperin M.Y."/>
            <person name="Jogler C."/>
        </authorList>
    </citation>
    <scope>NUCLEOTIDE SEQUENCE [LARGE SCALE GENOMIC DNA]</scope>
    <source>
        <strain evidence="2 3">FF011L</strain>
    </source>
</reference>
<dbReference type="Pfam" id="PF07963">
    <property type="entry name" value="N_methyl"/>
    <property type="match status" value="1"/>
</dbReference>
<dbReference type="Proteomes" id="UP000320672">
    <property type="component" value="Chromosome"/>
</dbReference>
<dbReference type="Gene3D" id="3.30.700.10">
    <property type="entry name" value="Glycoprotein, Type 4 Pilin"/>
    <property type="match status" value="1"/>
</dbReference>
<dbReference type="SUPFAM" id="SSF54523">
    <property type="entry name" value="Pili subunits"/>
    <property type="match status" value="1"/>
</dbReference>
<dbReference type="PANTHER" id="PTHR30093:SF2">
    <property type="entry name" value="TYPE II SECRETION SYSTEM PROTEIN H"/>
    <property type="match status" value="1"/>
</dbReference>
<dbReference type="RefSeq" id="WP_145351484.1">
    <property type="nucleotide sequence ID" value="NZ_CP036262.1"/>
</dbReference>
<dbReference type="InterPro" id="IPR045584">
    <property type="entry name" value="Pilin-like"/>
</dbReference>
<dbReference type="KEGG" id="rml:FF011L_20540"/>
<evidence type="ECO:0000313" key="2">
    <source>
        <dbReference type="EMBL" id="QDS93292.1"/>
    </source>
</evidence>
<dbReference type="AlphaFoldDB" id="A0A517MEH8"/>
<accession>A0A517MEH8</accession>
<dbReference type="NCBIfam" id="TIGR04294">
    <property type="entry name" value="pre_pil_HX9DG"/>
    <property type="match status" value="1"/>
</dbReference>
<evidence type="ECO:0000313" key="3">
    <source>
        <dbReference type="Proteomes" id="UP000320672"/>
    </source>
</evidence>
<sequence length="372" mass="38784">MTRKHFSRQGFTLVELLVVIAIIGVLVGLLLPAVQAAREAARRMQCGNNLKQLGLALHNYHSSNEQFPMHLGGTSPGTDTSTDAAFLTGNNRQLSFLVGLLPQLEQGPLYDEIRTPTGFPSMGPDPRYAGFTPWSTQLAALRCPSDSGTATSGQTGRTNYGPNLGDNPIAAGFGGFNKFGVGDPDRAHCRGAFFPRLAMQFRDFKDGTSNTVHVAELATDDGTGILRTQAIVNLGAIWGGGMGPAKAPACIATIDAADPQYYLSPVATGNVIGRGSHWASGVPMYSGITTIRPPNAESCADAGPGSAGQFAAGSNHPGGCQVLMVDGSVKFVGETIDTGDQALAAQTGGRKSNYGVWGAVGTRSAKETKTLN</sequence>
<gene>
    <name evidence="2" type="primary">pulG_4</name>
    <name evidence="2" type="ORF">FF011L_20540</name>
</gene>
<evidence type="ECO:0000259" key="1">
    <source>
        <dbReference type="Pfam" id="PF07596"/>
    </source>
</evidence>
<dbReference type="InterPro" id="IPR027558">
    <property type="entry name" value="Pre_pil_HX9DG_C"/>
</dbReference>
<dbReference type="Pfam" id="PF07596">
    <property type="entry name" value="SBP_bac_10"/>
    <property type="match status" value="1"/>
</dbReference>
<dbReference type="OrthoDB" id="241541at2"/>
<protein>
    <submittedName>
        <fullName evidence="2">Type II secretion system protein G</fullName>
    </submittedName>
</protein>
<keyword evidence="3" id="KW-1185">Reference proteome</keyword>
<feature type="domain" description="DUF1559" evidence="1">
    <location>
        <begin position="35"/>
        <end position="338"/>
    </location>
</feature>
<dbReference type="InterPro" id="IPR012902">
    <property type="entry name" value="N_methyl_site"/>
</dbReference>
<dbReference type="PROSITE" id="PS00409">
    <property type="entry name" value="PROKAR_NTER_METHYL"/>
    <property type="match status" value="1"/>
</dbReference>